<evidence type="ECO:0000313" key="1">
    <source>
        <dbReference type="EMBL" id="MDF1611332.1"/>
    </source>
</evidence>
<dbReference type="Proteomes" id="UP001221302">
    <property type="component" value="Unassembled WGS sequence"/>
</dbReference>
<reference evidence="1" key="1">
    <citation type="submission" date="2023-03" db="EMBL/GenBank/DDBJ databases">
        <title>Stygiobacter electus gen. nov., sp. nov., facultatively anaerobic thermotolerant bacterium of the class Ignavibacteria from a well of Yessentuki mineral water deposit.</title>
        <authorList>
            <person name="Podosokorskaya O.A."/>
            <person name="Elcheninov A.G."/>
            <person name="Petrova N.F."/>
            <person name="Zavarzina D.G."/>
            <person name="Kublanov I.V."/>
            <person name="Merkel A.Y."/>
        </authorList>
    </citation>
    <scope>NUCLEOTIDE SEQUENCE</scope>
    <source>
        <strain evidence="1">09-Me</strain>
    </source>
</reference>
<dbReference type="EMBL" id="JARGDL010000003">
    <property type="protein sequence ID" value="MDF1611332.1"/>
    <property type="molecule type" value="Genomic_DNA"/>
</dbReference>
<protein>
    <submittedName>
        <fullName evidence="1">VCBS repeat-containing protein</fullName>
    </submittedName>
</protein>
<dbReference type="PANTHER" id="PTHR44103">
    <property type="entry name" value="PROPROTEIN CONVERTASE P"/>
    <property type="match status" value="1"/>
</dbReference>
<dbReference type="AlphaFoldDB" id="A0AAE3P082"/>
<comment type="caution">
    <text evidence="1">The sequence shown here is derived from an EMBL/GenBank/DDBJ whole genome shotgun (WGS) entry which is preliminary data.</text>
</comment>
<organism evidence="1 2">
    <name type="scientific">Stygiobacter electus</name>
    <dbReference type="NCBI Taxonomy" id="3032292"/>
    <lineage>
        <taxon>Bacteria</taxon>
        <taxon>Pseudomonadati</taxon>
        <taxon>Ignavibacteriota</taxon>
        <taxon>Ignavibacteria</taxon>
        <taxon>Ignavibacteriales</taxon>
        <taxon>Melioribacteraceae</taxon>
        <taxon>Stygiobacter</taxon>
    </lineage>
</organism>
<dbReference type="PANTHER" id="PTHR44103:SF1">
    <property type="entry name" value="PROPROTEIN CONVERTASE P"/>
    <property type="match status" value="1"/>
</dbReference>
<sequence length="704" mass="81754">MKHYKEEKIDLKREIILKAFFLFFPLNQILFSQIPINGFCRIEEIKVSKNPSKIFPFDFNNDGFKDLIVFNPNEKSYFSISANNLKTYNSPVFHTSSNNISTIKFQSDIYLGKKVAALINNSKEISILSFSKNGTINFINKKKLNGFCSSLDVSKNSFGQTEIITTGVGIDGIKIFNENKTKLNLYENIKGKIFSHLLYFDLNYDAFDDIVAFDINSNSLVFYYNNHFGDYDEQRSIGLNGLVNDLQSADVNSDRFTDLILNIDGKLNFFLGDSVSSFQKNTKFIFENERVKDFYVMDYNGDGINDIAFITEDQNEIKISFGKGNNNFYKPITYLRKNNLTHIVGFFDRGGRKLSALTSDGFVYVISKIFLNDDENRISIANNAIDFTSFDYLNDGYKDLCWIDSSYNLNLALSERKNLFTQLFQIELQSNNDKLIVDDTKPEIKIYVTYKCGRKNIEIIKFNFKTGKSERKIVYTKYPIEELKITGDKFKDRFTLNAITQKNKEIYFEKIEFVYFNILNSKQIKIASNTIASSLGVYGGTKISYFVKQFNNYDFIISYLGNDAKRDVKRLTFQLTENDKVYFSLVKVEQLFARASPFVSLISINNKSVIYIFTDKRNYRYNTNFKIGNSYNLYYIVNNTTLDVFFVNDKNKLVKLVFDEQFNLIFAEELNLSNEIKNYTVEKFDVRNKYLIFADGISLTFRKL</sequence>
<dbReference type="InterPro" id="IPR028994">
    <property type="entry name" value="Integrin_alpha_N"/>
</dbReference>
<dbReference type="RefSeq" id="WP_321535098.1">
    <property type="nucleotide sequence ID" value="NZ_JARGDL010000003.1"/>
</dbReference>
<proteinExistence type="predicted"/>
<keyword evidence="2" id="KW-1185">Reference proteome</keyword>
<dbReference type="SUPFAM" id="SSF69318">
    <property type="entry name" value="Integrin alpha N-terminal domain"/>
    <property type="match status" value="1"/>
</dbReference>
<name>A0AAE3P082_9BACT</name>
<gene>
    <name evidence="1" type="ORF">P0M35_04155</name>
</gene>
<evidence type="ECO:0000313" key="2">
    <source>
        <dbReference type="Proteomes" id="UP001221302"/>
    </source>
</evidence>
<accession>A0AAE3P082</accession>